<evidence type="ECO:0000313" key="6">
    <source>
        <dbReference type="Proteomes" id="UP000426444"/>
    </source>
</evidence>
<evidence type="ECO:0000256" key="1">
    <source>
        <dbReference type="ARBA" id="ARBA00009347"/>
    </source>
</evidence>
<reference evidence="6" key="1">
    <citation type="journal article" date="2019" name="Microbiology">
        <title>Complete Genome Sequence of an Uncultured Bacterium of the Candidate Phylum Bipolaricaulota.</title>
        <authorList>
            <person name="Kadnikov V.V."/>
            <person name="Mardanov A.V."/>
            <person name="Beletsky A.V."/>
            <person name="Frank Y.A."/>
            <person name="Karnachuk O.V."/>
            <person name="Ravin N.V."/>
        </authorList>
    </citation>
    <scope>NUCLEOTIDE SEQUENCE [LARGE SCALE GENOMIC DNA]</scope>
</reference>
<dbReference type="Gene3D" id="2.40.110.20">
    <property type="match status" value="1"/>
</dbReference>
<dbReference type="RefSeq" id="WP_156203780.1">
    <property type="nucleotide sequence ID" value="NZ_CP046457.1"/>
</dbReference>
<keyword evidence="2" id="KW-0285">Flavoprotein</keyword>
<dbReference type="EMBL" id="CP046457">
    <property type="protein sequence ID" value="QGT99939.1"/>
    <property type="molecule type" value="Genomic_DNA"/>
</dbReference>
<gene>
    <name evidence="5" type="ORF">SYNTR_1346</name>
</gene>
<dbReference type="Proteomes" id="UP000426444">
    <property type="component" value="Chromosome"/>
</dbReference>
<dbReference type="Pfam" id="PF00441">
    <property type="entry name" value="Acyl-CoA_dh_1"/>
    <property type="match status" value="1"/>
</dbReference>
<dbReference type="InterPro" id="IPR036250">
    <property type="entry name" value="AcylCo_DH-like_C"/>
</dbReference>
<evidence type="ECO:0000313" key="5">
    <source>
        <dbReference type="EMBL" id="QGT99939.1"/>
    </source>
</evidence>
<dbReference type="OrthoDB" id="9771038at2"/>
<keyword evidence="3" id="KW-0274">FAD</keyword>
<dbReference type="InterPro" id="IPR009100">
    <property type="entry name" value="AcylCoA_DH/oxidase_NM_dom_sf"/>
</dbReference>
<dbReference type="PANTHER" id="PTHR42707">
    <property type="entry name" value="ACYL-COA DEHYDROGENASE"/>
    <property type="match status" value="1"/>
</dbReference>
<organism evidence="5 6">
    <name type="scientific">Candidatus Syntrophocurvum alkaliphilum</name>
    <dbReference type="NCBI Taxonomy" id="2293317"/>
    <lineage>
        <taxon>Bacteria</taxon>
        <taxon>Bacillati</taxon>
        <taxon>Bacillota</taxon>
        <taxon>Clostridia</taxon>
        <taxon>Eubacteriales</taxon>
        <taxon>Syntrophomonadaceae</taxon>
        <taxon>Candidatus Syntrophocurvum</taxon>
    </lineage>
</organism>
<evidence type="ECO:0000256" key="3">
    <source>
        <dbReference type="ARBA" id="ARBA00022827"/>
    </source>
</evidence>
<keyword evidence="6" id="KW-1185">Reference proteome</keyword>
<dbReference type="KEGG" id="salq:SYNTR_1346"/>
<protein>
    <recommendedName>
        <fullName evidence="4">Acyl-CoA dehydrogenase/oxidase C-terminal domain-containing protein</fullName>
    </recommendedName>
</protein>
<dbReference type="InterPro" id="IPR052904">
    <property type="entry name" value="Acyl-CoA_dehydrogenase-like"/>
</dbReference>
<name>A0A6I6DCH5_9FIRM</name>
<dbReference type="SUPFAM" id="SSF47203">
    <property type="entry name" value="Acyl-CoA dehydrogenase C-terminal domain-like"/>
    <property type="match status" value="1"/>
</dbReference>
<accession>A0A6I6DCH5</accession>
<dbReference type="AlphaFoldDB" id="A0A6I6DCH5"/>
<evidence type="ECO:0000259" key="4">
    <source>
        <dbReference type="Pfam" id="PF00441"/>
    </source>
</evidence>
<feature type="domain" description="Acyl-CoA dehydrogenase/oxidase C-terminal" evidence="4">
    <location>
        <begin position="293"/>
        <end position="446"/>
    </location>
</feature>
<evidence type="ECO:0000256" key="2">
    <source>
        <dbReference type="ARBA" id="ARBA00022630"/>
    </source>
</evidence>
<proteinExistence type="inferred from homology"/>
<sequence>MSLPEKNNPYSFKEWLEKRRINFFEHDIFLQRCIKHYIKNDYDYLNEKLKEYGNNVSFRWTDMADECTKIENRPYIINYDNFNNRIDRVVRPITMELMEKEIFASGLFSETTGDWERFIKIMLLNQNGEIGIMYPLLCTQGLIHIIDELTDSSNRHSEINKILRHCKEGINGEFGIGAQFLSGIQNELDVATITLEAQYEEDNWRLFGSKFFCSAIHADYFIIIAKIKNSEKTGIFLLPAYLPEEKKNNYRNGYTIESLEWKLGTVELPTAEMTFNGSIAYLLGDFDYETNNVLETILLHSKLGIGTTTIGAAIRAVREAKLYSEFKETFGVKINQFPLVVVKLRELQAELERIVAGSFKLFDLFLQSGGKFKVINKADPIEVRKKKFLARQLVLFAKIYNSKVSTNIIHEAMSILGTQGVIEDFTCLPRLYRNSNIFELCEGPRNELLTKLYNDFKINADWFSIEEFVNESLTGSDKEEIEHYTQLINEIIAHPNLYNLDEKTICIAKRWDKLSDDFMMAFQELARQQVLKKL</sequence>
<dbReference type="PANTHER" id="PTHR42707:SF2">
    <property type="entry name" value="ACD11 DEHYDROGENASE"/>
    <property type="match status" value="1"/>
</dbReference>
<dbReference type="InterPro" id="IPR009075">
    <property type="entry name" value="AcylCo_DH/oxidase_C"/>
</dbReference>
<dbReference type="SUPFAM" id="SSF56645">
    <property type="entry name" value="Acyl-CoA dehydrogenase NM domain-like"/>
    <property type="match status" value="1"/>
</dbReference>
<comment type="similarity">
    <text evidence="1">Belongs to the acyl-CoA dehydrogenase family.</text>
</comment>
<dbReference type="GO" id="GO:0003995">
    <property type="term" value="F:acyl-CoA dehydrogenase activity"/>
    <property type="evidence" value="ECO:0007669"/>
    <property type="project" value="TreeGrafter"/>
</dbReference>
<dbReference type="Gene3D" id="1.20.140.10">
    <property type="entry name" value="Butyryl-CoA Dehydrogenase, subunit A, domain 3"/>
    <property type="match status" value="1"/>
</dbReference>